<keyword evidence="1" id="KW-0805">Transcription regulation</keyword>
<evidence type="ECO:0000313" key="6">
    <source>
        <dbReference type="Proteomes" id="UP000254603"/>
    </source>
</evidence>
<dbReference type="AlphaFoldDB" id="A0A378XG33"/>
<dbReference type="InterPro" id="IPR011711">
    <property type="entry name" value="GntR_C"/>
</dbReference>
<dbReference type="InterPro" id="IPR000524">
    <property type="entry name" value="Tscrpt_reg_HTH_GntR"/>
</dbReference>
<dbReference type="SMART" id="SM00895">
    <property type="entry name" value="FCD"/>
    <property type="match status" value="1"/>
</dbReference>
<dbReference type="PRINTS" id="PR00033">
    <property type="entry name" value="HTHASNC"/>
</dbReference>
<evidence type="ECO:0000256" key="3">
    <source>
        <dbReference type="ARBA" id="ARBA00023163"/>
    </source>
</evidence>
<dbReference type="SUPFAM" id="SSF48008">
    <property type="entry name" value="GntR ligand-binding domain-like"/>
    <property type="match status" value="1"/>
</dbReference>
<dbReference type="GO" id="GO:0003700">
    <property type="term" value="F:DNA-binding transcription factor activity"/>
    <property type="evidence" value="ECO:0007669"/>
    <property type="project" value="InterPro"/>
</dbReference>
<evidence type="ECO:0000256" key="1">
    <source>
        <dbReference type="ARBA" id="ARBA00023015"/>
    </source>
</evidence>
<dbReference type="STRING" id="1122619.GCA_000373745_01616"/>
<sequence length="275" mass="31498">MYSFVYIVILLYMRMYSFVYKRFYKRVFVYNGFEIGVKTTTFIKCMVMTEKKNLFDEVDDGDRLRGTTSAQQAYQYIIKGLEEGTLQPGTRVRETELAKSVGISRTPVREALNRLVNEGLVINDAHRGMIITELDQALVGELYEMRAVLESTAASLAAKHATDVEISLLRTLMEADKDMTDPIEIANNNRLFHQVLYQCGHNRFLLKTLQALQNSMLLLGDSTLAERGRPDEARNEHEAIVNALEDRDPEAAAEAARQHIKEAYKTRLNRFLFDK</sequence>
<evidence type="ECO:0000313" key="5">
    <source>
        <dbReference type="EMBL" id="SUA55419.1"/>
    </source>
</evidence>
<dbReference type="InterPro" id="IPR036388">
    <property type="entry name" value="WH-like_DNA-bd_sf"/>
</dbReference>
<evidence type="ECO:0000259" key="4">
    <source>
        <dbReference type="PROSITE" id="PS50949"/>
    </source>
</evidence>
<protein>
    <submittedName>
        <fullName evidence="5">Uncharacterized HTH-type transcriptional regulator ydfH</fullName>
    </submittedName>
</protein>
<dbReference type="Pfam" id="PF07729">
    <property type="entry name" value="FCD"/>
    <property type="match status" value="1"/>
</dbReference>
<dbReference type="SUPFAM" id="SSF46785">
    <property type="entry name" value="Winged helix' DNA-binding domain"/>
    <property type="match status" value="1"/>
</dbReference>
<name>A0A378XG33_9BURK</name>
<accession>A0A378XG33</accession>
<dbReference type="Gene3D" id="1.20.120.530">
    <property type="entry name" value="GntR ligand-binding domain-like"/>
    <property type="match status" value="1"/>
</dbReference>
<dbReference type="PANTHER" id="PTHR43537">
    <property type="entry name" value="TRANSCRIPTIONAL REGULATOR, GNTR FAMILY"/>
    <property type="match status" value="1"/>
</dbReference>
<reference evidence="5 6" key="1">
    <citation type="submission" date="2018-06" db="EMBL/GenBank/DDBJ databases">
        <authorList>
            <consortium name="Pathogen Informatics"/>
            <person name="Doyle S."/>
        </authorList>
    </citation>
    <scope>NUCLEOTIDE SEQUENCE [LARGE SCALE GENOMIC DNA]</scope>
    <source>
        <strain evidence="5 6">NCTC11997</strain>
    </source>
</reference>
<dbReference type="SMART" id="SM00345">
    <property type="entry name" value="HTH_GNTR"/>
    <property type="match status" value="1"/>
</dbReference>
<keyword evidence="3" id="KW-0804">Transcription</keyword>
<dbReference type="Gene3D" id="1.10.10.10">
    <property type="entry name" value="Winged helix-like DNA-binding domain superfamily/Winged helix DNA-binding domain"/>
    <property type="match status" value="1"/>
</dbReference>
<dbReference type="PROSITE" id="PS50949">
    <property type="entry name" value="HTH_GNTR"/>
    <property type="match status" value="1"/>
</dbReference>
<dbReference type="PRINTS" id="PR00035">
    <property type="entry name" value="HTHGNTR"/>
</dbReference>
<dbReference type="Proteomes" id="UP000254603">
    <property type="component" value="Unassembled WGS sequence"/>
</dbReference>
<evidence type="ECO:0000256" key="2">
    <source>
        <dbReference type="ARBA" id="ARBA00023125"/>
    </source>
</evidence>
<keyword evidence="2" id="KW-0238">DNA-binding</keyword>
<dbReference type="GO" id="GO:0043565">
    <property type="term" value="F:sequence-specific DNA binding"/>
    <property type="evidence" value="ECO:0007669"/>
    <property type="project" value="InterPro"/>
</dbReference>
<dbReference type="PANTHER" id="PTHR43537:SF49">
    <property type="entry name" value="TRANSCRIPTIONAL REGULATORY PROTEIN"/>
    <property type="match status" value="1"/>
</dbReference>
<feature type="domain" description="HTH gntR-type" evidence="4">
    <location>
        <begin position="67"/>
        <end position="134"/>
    </location>
</feature>
<gene>
    <name evidence="5" type="primary">ydfH_3</name>
    <name evidence="5" type="ORF">NCTC11997_01804</name>
</gene>
<dbReference type="InterPro" id="IPR036390">
    <property type="entry name" value="WH_DNA-bd_sf"/>
</dbReference>
<proteinExistence type="predicted"/>
<dbReference type="InterPro" id="IPR000485">
    <property type="entry name" value="AsnC-type_HTH_dom"/>
</dbReference>
<dbReference type="EMBL" id="UGSB01000001">
    <property type="protein sequence ID" value="SUA55419.1"/>
    <property type="molecule type" value="Genomic_DNA"/>
</dbReference>
<dbReference type="InterPro" id="IPR008920">
    <property type="entry name" value="TF_FadR/GntR_C"/>
</dbReference>
<organism evidence="5 6">
    <name type="scientific">Oligella ureolytica</name>
    <dbReference type="NCBI Taxonomy" id="90244"/>
    <lineage>
        <taxon>Bacteria</taxon>
        <taxon>Pseudomonadati</taxon>
        <taxon>Pseudomonadota</taxon>
        <taxon>Betaproteobacteria</taxon>
        <taxon>Burkholderiales</taxon>
        <taxon>Alcaligenaceae</taxon>
        <taxon>Oligella</taxon>
    </lineage>
</organism>
<dbReference type="CDD" id="cd07377">
    <property type="entry name" value="WHTH_GntR"/>
    <property type="match status" value="1"/>
</dbReference>
<dbReference type="Pfam" id="PF00392">
    <property type="entry name" value="GntR"/>
    <property type="match status" value="1"/>
</dbReference>